<comment type="caution">
    <text evidence="2">The sequence shown here is derived from an EMBL/GenBank/DDBJ whole genome shotgun (WGS) entry which is preliminary data.</text>
</comment>
<gene>
    <name evidence="2" type="ORF">PHPALM_15213</name>
</gene>
<organism evidence="2 3">
    <name type="scientific">Phytophthora palmivora</name>
    <dbReference type="NCBI Taxonomy" id="4796"/>
    <lineage>
        <taxon>Eukaryota</taxon>
        <taxon>Sar</taxon>
        <taxon>Stramenopiles</taxon>
        <taxon>Oomycota</taxon>
        <taxon>Peronosporomycetes</taxon>
        <taxon>Peronosporales</taxon>
        <taxon>Peronosporaceae</taxon>
        <taxon>Phytophthora</taxon>
    </lineage>
</organism>
<dbReference type="Gene3D" id="3.40.50.300">
    <property type="entry name" value="P-loop containing nucleotide triphosphate hydrolases"/>
    <property type="match status" value="1"/>
</dbReference>
<dbReference type="AlphaFoldDB" id="A0A2P4XSS9"/>
<proteinExistence type="inferred from homology"/>
<evidence type="ECO:0000256" key="1">
    <source>
        <dbReference type="ARBA" id="ARBA00007220"/>
    </source>
</evidence>
<dbReference type="InterPro" id="IPR027417">
    <property type="entry name" value="P-loop_NTPase"/>
</dbReference>
<keyword evidence="2" id="KW-0808">Transferase</keyword>
<dbReference type="Proteomes" id="UP000237271">
    <property type="component" value="Unassembled WGS sequence"/>
</dbReference>
<evidence type="ECO:0000313" key="2">
    <source>
        <dbReference type="EMBL" id="POM68611.1"/>
    </source>
</evidence>
<comment type="similarity">
    <text evidence="1">Belongs to the adenylate kinase family.</text>
</comment>
<name>A0A2P4XSS9_9STRA</name>
<dbReference type="SUPFAM" id="SSF57774">
    <property type="entry name" value="Microbial and mitochondrial ADK, insert 'zinc finger' domain"/>
    <property type="match status" value="1"/>
</dbReference>
<accession>A0A2P4XSS9</accession>
<dbReference type="EMBL" id="NCKW01008129">
    <property type="protein sequence ID" value="POM68611.1"/>
    <property type="molecule type" value="Genomic_DNA"/>
</dbReference>
<reference evidence="2 3" key="1">
    <citation type="journal article" date="2017" name="Genome Biol. Evol.">
        <title>Phytophthora megakarya and P. palmivora, closely related causal agents of cacao black pod rot, underwent increases in genome sizes and gene numbers by different mechanisms.</title>
        <authorList>
            <person name="Ali S.S."/>
            <person name="Shao J."/>
            <person name="Lary D.J."/>
            <person name="Kronmiller B."/>
            <person name="Shen D."/>
            <person name="Strem M.D."/>
            <person name="Amoako-Attah I."/>
            <person name="Akrofi A.Y."/>
            <person name="Begoude B.A."/>
            <person name="Ten Hoopen G.M."/>
            <person name="Coulibaly K."/>
            <person name="Kebe B.I."/>
            <person name="Melnick R.L."/>
            <person name="Guiltinan M.J."/>
            <person name="Tyler B.M."/>
            <person name="Meinhardt L.W."/>
            <person name="Bailey B.A."/>
        </authorList>
    </citation>
    <scope>NUCLEOTIDE SEQUENCE [LARGE SCALE GENOMIC DNA]</scope>
    <source>
        <strain evidence="3">sbr112.9</strain>
    </source>
</reference>
<dbReference type="GO" id="GO:0004017">
    <property type="term" value="F:AMP kinase activity"/>
    <property type="evidence" value="ECO:0007669"/>
    <property type="project" value="InterPro"/>
</dbReference>
<dbReference type="OrthoDB" id="439792at2759"/>
<keyword evidence="3" id="KW-1185">Reference proteome</keyword>
<evidence type="ECO:0000313" key="3">
    <source>
        <dbReference type="Proteomes" id="UP000237271"/>
    </source>
</evidence>
<sequence length="190" mass="21532">MAAPDCVLELEVPDKEVIRRIAGRRVDPVTGRTYHVEFNPPPADVINRVVQRSDDTEEKILTRLTQFHAHADAVRTAFETYRGDFGATIQVMRASGYQAPPTIARGFADLALERAAQRSLSLIRQDISKRLRRRLEAGSQGVYHVPSSQQKPSFPVRAHVRALHAPRLISINERVKPMRGALRELLRRLR</sequence>
<protein>
    <submittedName>
        <fullName evidence="2">Adenylate kinase</fullName>
    </submittedName>
</protein>
<dbReference type="InterPro" id="IPR036193">
    <property type="entry name" value="ADK_active_lid_dom_sf"/>
</dbReference>
<keyword evidence="2" id="KW-0418">Kinase</keyword>